<protein>
    <recommendedName>
        <fullName evidence="3">Squalene/phytoene synthase</fullName>
    </recommendedName>
</protein>
<dbReference type="SUPFAM" id="SSF48576">
    <property type="entry name" value="Terpenoid synthases"/>
    <property type="match status" value="1"/>
</dbReference>
<proteinExistence type="predicted"/>
<sequence length="305" mass="34917">MRPSPVTLNEIAKSVAHCRDMVRRLDNPAHLCGYFYPKYAQDDYYALKAWNIELATIKDSTSRDMIATMRMQFWKDAINSIYRGKPPKEPTATALFESVQKYELPKQSFMNVIEGRERELSIETPRDLQGLGTVLELTQSSLLHLQLELLLPQLTDLSEIEKENYQIALSHVGKSIGLATLLRALPYHAAKGRLVIPSDVLANHGVIEEEVLRKLDKLDGAALDKLSDATFEFATEANDQLIAARNLVKDGIRKPLMPVFLSAVPPQSFLTRLEKYNFNPFNLHLQQKYWKLPWDIYKAYKTHKF</sequence>
<dbReference type="Pfam" id="PF00494">
    <property type="entry name" value="SQS_PSY"/>
    <property type="match status" value="1"/>
</dbReference>
<accession>A0A4V4LT84</accession>
<dbReference type="AlphaFoldDB" id="A0A4V4LT84"/>
<keyword evidence="2" id="KW-1185">Reference proteome</keyword>
<dbReference type="EMBL" id="SPNW01000029">
    <property type="protein sequence ID" value="TIA89223.1"/>
    <property type="molecule type" value="Genomic_DNA"/>
</dbReference>
<dbReference type="Proteomes" id="UP000310189">
    <property type="component" value="Unassembled WGS sequence"/>
</dbReference>
<reference evidence="1 2" key="1">
    <citation type="submission" date="2019-03" db="EMBL/GenBank/DDBJ databases">
        <title>Sequencing 23 genomes of Wallemia ichthyophaga.</title>
        <authorList>
            <person name="Gostincar C."/>
        </authorList>
    </citation>
    <scope>NUCLEOTIDE SEQUENCE [LARGE SCALE GENOMIC DNA]</scope>
    <source>
        <strain evidence="1 2">EXF-5753</strain>
    </source>
</reference>
<evidence type="ECO:0000313" key="2">
    <source>
        <dbReference type="Proteomes" id="UP000310189"/>
    </source>
</evidence>
<gene>
    <name evidence="1" type="ORF">E3P99_02185</name>
</gene>
<organism evidence="1 2">
    <name type="scientific">Wallemia hederae</name>
    <dbReference type="NCBI Taxonomy" id="1540922"/>
    <lineage>
        <taxon>Eukaryota</taxon>
        <taxon>Fungi</taxon>
        <taxon>Dikarya</taxon>
        <taxon>Basidiomycota</taxon>
        <taxon>Wallemiomycotina</taxon>
        <taxon>Wallemiomycetes</taxon>
        <taxon>Wallemiales</taxon>
        <taxon>Wallemiaceae</taxon>
        <taxon>Wallemia</taxon>
    </lineage>
</organism>
<dbReference type="InterPro" id="IPR008949">
    <property type="entry name" value="Isoprenoid_synthase_dom_sf"/>
</dbReference>
<evidence type="ECO:0000313" key="1">
    <source>
        <dbReference type="EMBL" id="TIA89223.1"/>
    </source>
</evidence>
<dbReference type="OrthoDB" id="10252354at2759"/>
<name>A0A4V4LT84_9BASI</name>
<evidence type="ECO:0008006" key="3">
    <source>
        <dbReference type="Google" id="ProtNLM"/>
    </source>
</evidence>
<dbReference type="Gene3D" id="1.10.600.10">
    <property type="entry name" value="Farnesyl Diphosphate Synthase"/>
    <property type="match status" value="1"/>
</dbReference>
<comment type="caution">
    <text evidence="1">The sequence shown here is derived from an EMBL/GenBank/DDBJ whole genome shotgun (WGS) entry which is preliminary data.</text>
</comment>
<dbReference type="InterPro" id="IPR002060">
    <property type="entry name" value="Squ/phyt_synthse"/>
</dbReference>